<evidence type="ECO:0000313" key="4">
    <source>
        <dbReference type="Proteomes" id="UP000252519"/>
    </source>
</evidence>
<keyword evidence="1" id="KW-0812">Transmembrane</keyword>
<keyword evidence="1" id="KW-1133">Transmembrane helix</keyword>
<evidence type="ECO:0000313" key="3">
    <source>
        <dbReference type="EMBL" id="RCN25803.1"/>
    </source>
</evidence>
<comment type="caution">
    <text evidence="3">The sequence shown here is derived from an EMBL/GenBank/DDBJ whole genome shotgun (WGS) entry which is preliminary data.</text>
</comment>
<protein>
    <recommendedName>
        <fullName evidence="2">SXP/RAL-2 family protein Ani s 5-like cation-binding domain-containing protein</fullName>
    </recommendedName>
</protein>
<feature type="transmembrane region" description="Helical" evidence="1">
    <location>
        <begin position="12"/>
        <end position="30"/>
    </location>
</feature>
<dbReference type="EMBL" id="JOJR01010377">
    <property type="protein sequence ID" value="RCN25803.1"/>
    <property type="molecule type" value="Genomic_DNA"/>
</dbReference>
<evidence type="ECO:0000259" key="2">
    <source>
        <dbReference type="Pfam" id="PF02520"/>
    </source>
</evidence>
<dbReference type="OrthoDB" id="5801361at2759"/>
<dbReference type="Pfam" id="PF02520">
    <property type="entry name" value="ANIS5_cation-bd"/>
    <property type="match status" value="1"/>
</dbReference>
<accession>A0A368F150</accession>
<feature type="domain" description="SXP/RAL-2 family protein Ani s 5-like cation-binding" evidence="2">
    <location>
        <begin position="59"/>
        <end position="148"/>
    </location>
</feature>
<dbReference type="InterPro" id="IPR003677">
    <property type="entry name" value="ANIS5_cation-bd"/>
</dbReference>
<evidence type="ECO:0000256" key="1">
    <source>
        <dbReference type="SAM" id="Phobius"/>
    </source>
</evidence>
<dbReference type="STRING" id="29170.A0A368F150"/>
<reference evidence="3 4" key="1">
    <citation type="submission" date="2014-10" db="EMBL/GenBank/DDBJ databases">
        <title>Draft genome of the hookworm Ancylostoma caninum.</title>
        <authorList>
            <person name="Mitreva M."/>
        </authorList>
    </citation>
    <scope>NUCLEOTIDE SEQUENCE [LARGE SCALE GENOMIC DNA]</scope>
    <source>
        <strain evidence="3 4">Baltimore</strain>
    </source>
</reference>
<gene>
    <name evidence="3" type="ORF">ANCCAN_28482</name>
</gene>
<dbReference type="Proteomes" id="UP000252519">
    <property type="component" value="Unassembled WGS sequence"/>
</dbReference>
<dbReference type="PANTHER" id="PTHR21593:SF36">
    <property type="entry name" value="DUF148 DOMAIN-CONTAINING PROTEIN-RELATED"/>
    <property type="match status" value="1"/>
</dbReference>
<name>A0A368F150_ANCCA</name>
<organism evidence="3 4">
    <name type="scientific">Ancylostoma caninum</name>
    <name type="common">Dog hookworm</name>
    <dbReference type="NCBI Taxonomy" id="29170"/>
    <lineage>
        <taxon>Eukaryota</taxon>
        <taxon>Metazoa</taxon>
        <taxon>Ecdysozoa</taxon>
        <taxon>Nematoda</taxon>
        <taxon>Chromadorea</taxon>
        <taxon>Rhabditida</taxon>
        <taxon>Rhabditina</taxon>
        <taxon>Rhabditomorpha</taxon>
        <taxon>Strongyloidea</taxon>
        <taxon>Ancylostomatidae</taxon>
        <taxon>Ancylostomatinae</taxon>
        <taxon>Ancylostoma</taxon>
    </lineage>
</organism>
<proteinExistence type="predicted"/>
<dbReference type="InterPro" id="IPR052823">
    <property type="entry name" value="SXP/RAL-2_related"/>
</dbReference>
<dbReference type="AlphaFoldDB" id="A0A368F150"/>
<keyword evidence="1" id="KW-0472">Membrane</keyword>
<sequence>MVDVFLFQMQYLIRILVVALVVAGAMAWRGNKVYREPERSQVEHHHKMPPFLKNVSDDARWEFYEIIRDLSTSMNDKMKKIEEWAKKQGVEKQVQDWFKKIEAFWDDINKNTTKVLSELPSVYPKVYEIMSDMSLTPRELYAKIRALKLDRTVARSLHAVAMAVIHSGGQDPYLSMNAEVFLESEIDRRGGQKTRFSSPLPELKDDLNHCEFQFCLTILHWNV</sequence>
<dbReference type="PANTHER" id="PTHR21593">
    <property type="entry name" value="PRION-LIKE- Q/N-RICH -DOMAIN-BEARING PROTEIN PROTEIN"/>
    <property type="match status" value="1"/>
</dbReference>
<keyword evidence="4" id="KW-1185">Reference proteome</keyword>